<reference evidence="2" key="1">
    <citation type="submission" date="2023-06" db="EMBL/GenBank/DDBJ databases">
        <title>Genome-scale phylogeny and comparative genomics of the fungal order Sordariales.</title>
        <authorList>
            <consortium name="Lawrence Berkeley National Laboratory"/>
            <person name="Hensen N."/>
            <person name="Bonometti L."/>
            <person name="Westerberg I."/>
            <person name="Brannstrom I.O."/>
            <person name="Guillou S."/>
            <person name="Cros-Aarteil S."/>
            <person name="Calhoun S."/>
            <person name="Haridas S."/>
            <person name="Kuo A."/>
            <person name="Mondo S."/>
            <person name="Pangilinan J."/>
            <person name="Riley R."/>
            <person name="Labutti K."/>
            <person name="Andreopoulos B."/>
            <person name="Lipzen A."/>
            <person name="Chen C."/>
            <person name="Yanf M."/>
            <person name="Daum C."/>
            <person name="Ng V."/>
            <person name="Clum A."/>
            <person name="Steindorff A."/>
            <person name="Ohm R."/>
            <person name="Martin F."/>
            <person name="Silar P."/>
            <person name="Natvig D."/>
            <person name="Lalanne C."/>
            <person name="Gautier V."/>
            <person name="Ament-Velasquez S.L."/>
            <person name="Kruys A."/>
            <person name="Hutchinson M.I."/>
            <person name="Powell A.J."/>
            <person name="Barry K."/>
            <person name="Miller A.N."/>
            <person name="Grigoriev I.V."/>
            <person name="Debuchy R."/>
            <person name="Gladieux P."/>
            <person name="Thoren M.H."/>
            <person name="Johannesson H."/>
        </authorList>
    </citation>
    <scope>NUCLEOTIDE SEQUENCE</scope>
    <source>
        <strain evidence="2">CBS 606.72</strain>
    </source>
</reference>
<comment type="caution">
    <text evidence="2">The sequence shown here is derived from an EMBL/GenBank/DDBJ whole genome shotgun (WGS) entry which is preliminary data.</text>
</comment>
<dbReference type="AlphaFoldDB" id="A0AA39WIV2"/>
<feature type="region of interest" description="Disordered" evidence="1">
    <location>
        <begin position="203"/>
        <end position="225"/>
    </location>
</feature>
<evidence type="ECO:0000313" key="2">
    <source>
        <dbReference type="EMBL" id="KAK0616211.1"/>
    </source>
</evidence>
<name>A0AA39WIV2_9PEZI</name>
<keyword evidence="3" id="KW-1185">Reference proteome</keyword>
<evidence type="ECO:0000256" key="1">
    <source>
        <dbReference type="SAM" id="MobiDB-lite"/>
    </source>
</evidence>
<evidence type="ECO:0000313" key="3">
    <source>
        <dbReference type="Proteomes" id="UP001175000"/>
    </source>
</evidence>
<accession>A0AA39WIV2</accession>
<proteinExistence type="predicted"/>
<dbReference type="EMBL" id="JAULSU010000005">
    <property type="protein sequence ID" value="KAK0616211.1"/>
    <property type="molecule type" value="Genomic_DNA"/>
</dbReference>
<gene>
    <name evidence="2" type="ORF">B0T14DRAFT_242415</name>
</gene>
<protein>
    <submittedName>
        <fullName evidence="2">Uncharacterized protein</fullName>
    </submittedName>
</protein>
<sequence>MWMIRNRSKHINFDASLGDGLAHVPAVSRFRHCEEGIRNLNPAVISVCTAALPNVEAMAWFFVPPPRRLWELRKSIRSSLADALFASEAFLSQLTTLTIIWQNSDPSNEQFDPRSYIDTPTPSPKDRLSIALRHISQLPSFHHLKLLDCHTISEELFQTPDKSSSNLGTWLSLQTFEVHMALTTPGGLWYITGDPGDGVITDGERDDLTDEEISVFDSADSDTSD</sequence>
<dbReference type="Proteomes" id="UP001175000">
    <property type="component" value="Unassembled WGS sequence"/>
</dbReference>
<organism evidence="2 3">
    <name type="scientific">Immersiella caudata</name>
    <dbReference type="NCBI Taxonomy" id="314043"/>
    <lineage>
        <taxon>Eukaryota</taxon>
        <taxon>Fungi</taxon>
        <taxon>Dikarya</taxon>
        <taxon>Ascomycota</taxon>
        <taxon>Pezizomycotina</taxon>
        <taxon>Sordariomycetes</taxon>
        <taxon>Sordariomycetidae</taxon>
        <taxon>Sordariales</taxon>
        <taxon>Lasiosphaeriaceae</taxon>
        <taxon>Immersiella</taxon>
    </lineage>
</organism>
<feature type="compositionally biased region" description="Acidic residues" evidence="1">
    <location>
        <begin position="204"/>
        <end position="225"/>
    </location>
</feature>